<dbReference type="Pfam" id="PF07841">
    <property type="entry name" value="DM4_12"/>
    <property type="match status" value="1"/>
</dbReference>
<evidence type="ECO:0000313" key="2">
    <source>
        <dbReference type="Proteomes" id="UP000235965"/>
    </source>
</evidence>
<protein>
    <submittedName>
        <fullName evidence="1">Uncharacterized protein</fullName>
    </submittedName>
</protein>
<accession>A0A2J7QZ93</accession>
<dbReference type="PANTHER" id="PTHR21398">
    <property type="entry name" value="AGAP007094-PA"/>
    <property type="match status" value="1"/>
</dbReference>
<organism evidence="1 2">
    <name type="scientific">Cryptotermes secundus</name>
    <dbReference type="NCBI Taxonomy" id="105785"/>
    <lineage>
        <taxon>Eukaryota</taxon>
        <taxon>Metazoa</taxon>
        <taxon>Ecdysozoa</taxon>
        <taxon>Arthropoda</taxon>
        <taxon>Hexapoda</taxon>
        <taxon>Insecta</taxon>
        <taxon>Pterygota</taxon>
        <taxon>Neoptera</taxon>
        <taxon>Polyneoptera</taxon>
        <taxon>Dictyoptera</taxon>
        <taxon>Blattodea</taxon>
        <taxon>Blattoidea</taxon>
        <taxon>Termitoidae</taxon>
        <taxon>Kalotermitidae</taxon>
        <taxon>Cryptotermitinae</taxon>
        <taxon>Cryptotermes</taxon>
    </lineage>
</organism>
<name>A0A2J7QZ93_9NEOP</name>
<keyword evidence="2" id="KW-1185">Reference proteome</keyword>
<dbReference type="PANTHER" id="PTHR21398:SF6">
    <property type="entry name" value="AGAP007094-PA"/>
    <property type="match status" value="1"/>
</dbReference>
<evidence type="ECO:0000313" key="1">
    <source>
        <dbReference type="EMBL" id="PNF33892.1"/>
    </source>
</evidence>
<sequence>MSAPNRTLAISFGIQMVYSMPTNATQWHTAPEIMGRRAIASGALADIYLPIETFLEDHGFDGRMCLLRSICEAAHSPFHHEDLNLLEEIVHAILTPSQEVSPAEADCSDNTQVMDYLPLEKQYFAAECVGKSGGDCDAAYPACPESPLDYISQTIQLEMFPE</sequence>
<proteinExistence type="predicted"/>
<dbReference type="OrthoDB" id="8186940at2759"/>
<dbReference type="Proteomes" id="UP000235965">
    <property type="component" value="Unassembled WGS sequence"/>
</dbReference>
<reference evidence="1 2" key="1">
    <citation type="submission" date="2017-12" db="EMBL/GenBank/DDBJ databases">
        <title>Hemimetabolous genomes reveal molecular basis of termite eusociality.</title>
        <authorList>
            <person name="Harrison M.C."/>
            <person name="Jongepier E."/>
            <person name="Robertson H.M."/>
            <person name="Arning N."/>
            <person name="Bitard-Feildel T."/>
            <person name="Chao H."/>
            <person name="Childers C.P."/>
            <person name="Dinh H."/>
            <person name="Doddapaneni H."/>
            <person name="Dugan S."/>
            <person name="Gowin J."/>
            <person name="Greiner C."/>
            <person name="Han Y."/>
            <person name="Hu H."/>
            <person name="Hughes D.S.T."/>
            <person name="Huylmans A.-K."/>
            <person name="Kemena C."/>
            <person name="Kremer L.P.M."/>
            <person name="Lee S.L."/>
            <person name="Lopez-Ezquerra A."/>
            <person name="Mallet L."/>
            <person name="Monroy-Kuhn J.M."/>
            <person name="Moser A."/>
            <person name="Murali S.C."/>
            <person name="Muzny D.M."/>
            <person name="Otani S."/>
            <person name="Piulachs M.-D."/>
            <person name="Poelchau M."/>
            <person name="Qu J."/>
            <person name="Schaub F."/>
            <person name="Wada-Katsumata A."/>
            <person name="Worley K.C."/>
            <person name="Xie Q."/>
            <person name="Ylla G."/>
            <person name="Poulsen M."/>
            <person name="Gibbs R.A."/>
            <person name="Schal C."/>
            <person name="Richards S."/>
            <person name="Belles X."/>
            <person name="Korb J."/>
            <person name="Bornberg-Bauer E."/>
        </authorList>
    </citation>
    <scope>NUCLEOTIDE SEQUENCE [LARGE SCALE GENOMIC DNA]</scope>
    <source>
        <tissue evidence="1">Whole body</tissue>
    </source>
</reference>
<dbReference type="InterPro" id="IPR006631">
    <property type="entry name" value="DM4_12"/>
</dbReference>
<dbReference type="EMBL" id="NEVH01009073">
    <property type="protein sequence ID" value="PNF33892.1"/>
    <property type="molecule type" value="Genomic_DNA"/>
</dbReference>
<dbReference type="AlphaFoldDB" id="A0A2J7QZ93"/>
<comment type="caution">
    <text evidence="1">The sequence shown here is derived from an EMBL/GenBank/DDBJ whole genome shotgun (WGS) entry which is preliminary data.</text>
</comment>
<dbReference type="SMART" id="SM00718">
    <property type="entry name" value="DM4_12"/>
    <property type="match status" value="1"/>
</dbReference>
<dbReference type="STRING" id="105785.A0A2J7QZ93"/>
<dbReference type="InParanoid" id="A0A2J7QZ93"/>
<gene>
    <name evidence="1" type="ORF">B7P43_G06740</name>
</gene>